<dbReference type="GO" id="GO:1990253">
    <property type="term" value="P:cellular response to leucine starvation"/>
    <property type="evidence" value="ECO:0007669"/>
    <property type="project" value="TreeGrafter"/>
</dbReference>
<organism evidence="4 5">
    <name type="scientific">Blepharisma stoltei</name>
    <dbReference type="NCBI Taxonomy" id="1481888"/>
    <lineage>
        <taxon>Eukaryota</taxon>
        <taxon>Sar</taxon>
        <taxon>Alveolata</taxon>
        <taxon>Ciliophora</taxon>
        <taxon>Postciliodesmatophora</taxon>
        <taxon>Heterotrichea</taxon>
        <taxon>Heterotrichida</taxon>
        <taxon>Blepharismidae</taxon>
        <taxon>Blepharisma</taxon>
    </lineage>
</organism>
<dbReference type="GO" id="GO:0016684">
    <property type="term" value="F:oxidoreductase activity, acting on peroxide as acceptor"/>
    <property type="evidence" value="ECO:0007669"/>
    <property type="project" value="TreeGrafter"/>
</dbReference>
<dbReference type="InterPro" id="IPR006730">
    <property type="entry name" value="Sestrin"/>
</dbReference>
<dbReference type="AlphaFoldDB" id="A0AAU9IXM8"/>
<dbReference type="Pfam" id="PF04636">
    <property type="entry name" value="PA26"/>
    <property type="match status" value="2"/>
</dbReference>
<dbReference type="GO" id="GO:0005737">
    <property type="term" value="C:cytoplasm"/>
    <property type="evidence" value="ECO:0007669"/>
    <property type="project" value="UniProtKB-SubCell"/>
</dbReference>
<dbReference type="GO" id="GO:1904262">
    <property type="term" value="P:negative regulation of TORC1 signaling"/>
    <property type="evidence" value="ECO:0007669"/>
    <property type="project" value="TreeGrafter"/>
</dbReference>
<accession>A0AAU9IXM8</accession>
<dbReference type="GO" id="GO:0016239">
    <property type="term" value="P:positive regulation of macroautophagy"/>
    <property type="evidence" value="ECO:0007669"/>
    <property type="project" value="TreeGrafter"/>
</dbReference>
<comment type="caution">
    <text evidence="4">The sequence shown here is derived from an EMBL/GenBank/DDBJ whole genome shotgun (WGS) entry which is preliminary data.</text>
</comment>
<dbReference type="GO" id="GO:0070728">
    <property type="term" value="F:L-leucine binding"/>
    <property type="evidence" value="ECO:0007669"/>
    <property type="project" value="TreeGrafter"/>
</dbReference>
<dbReference type="GO" id="GO:0005634">
    <property type="term" value="C:nucleus"/>
    <property type="evidence" value="ECO:0007669"/>
    <property type="project" value="InterPro"/>
</dbReference>
<dbReference type="PANTHER" id="PTHR12474">
    <property type="entry name" value="P53 REGULATED PA26 NUCLEAR PROTEIN SESTRIN"/>
    <property type="match status" value="1"/>
</dbReference>
<gene>
    <name evidence="4" type="ORF">BSTOLATCC_MIC19061</name>
</gene>
<protein>
    <submittedName>
        <fullName evidence="4">Uncharacterized protein</fullName>
    </submittedName>
</protein>
<evidence type="ECO:0000313" key="5">
    <source>
        <dbReference type="Proteomes" id="UP001162131"/>
    </source>
</evidence>
<sequence>MDTEGSISTIKALYIRDSEVRQVEFKSFLSMCQGLLQSSSDTNQNLFRTKYEKTIIRLAVECPLLDIRSASEEFLQANRISYDPRIVEAISAFIPAYDVKPLNGQGTCRSDEEKSLYLSTIQELFFTFGRVGHIDRIMGAFPEYMQNHFDLIKELLFESGPLQVDWRIYIAYMASAAHKCDYLMSACEEQGKLYGSKASWFTSQGFSEIPGKIRDLGTVNIKLAHRPWDLDENDIQSLLGNWQISELCHALVILCVFHSLSSLALGLGICPEYDLIRHNRRASVSDELGEDEDDYDRTAGGYLTYIHYDIIAHRRPVRPSDFNWNDQGFNIIEKCLPGIAEKLMNRIRYTFVMTFDSMGGEEGQNTANLRRAIWMYTQRVYGLEYDDYDYGNVNGHIKRQTKTYIKEVACVPHRVTRRHIDLLDMKLVSEDIIHINFLVCEARLETELIYTTNAVQAFI</sequence>
<keyword evidence="5" id="KW-1185">Reference proteome</keyword>
<evidence type="ECO:0000256" key="2">
    <source>
        <dbReference type="ARBA" id="ARBA00008350"/>
    </source>
</evidence>
<dbReference type="SUPFAM" id="SSF69118">
    <property type="entry name" value="AhpD-like"/>
    <property type="match status" value="1"/>
</dbReference>
<dbReference type="EMBL" id="CAJZBQ010000018">
    <property type="protein sequence ID" value="CAG9317819.1"/>
    <property type="molecule type" value="Genomic_DNA"/>
</dbReference>
<dbReference type="GO" id="GO:1901031">
    <property type="term" value="P:regulation of response to reactive oxygen species"/>
    <property type="evidence" value="ECO:0007669"/>
    <property type="project" value="InterPro"/>
</dbReference>
<comment type="similarity">
    <text evidence="2">Belongs to the sestrin family.</text>
</comment>
<dbReference type="Proteomes" id="UP001162131">
    <property type="component" value="Unassembled WGS sequence"/>
</dbReference>
<dbReference type="PANTHER" id="PTHR12474:SF0">
    <property type="entry name" value="SESTRIN HOMOLOG"/>
    <property type="match status" value="1"/>
</dbReference>
<name>A0AAU9IXM8_9CILI</name>
<comment type="subcellular location">
    <subcellularLocation>
        <location evidence="1">Cytoplasm</location>
    </subcellularLocation>
</comment>
<keyword evidence="3" id="KW-0963">Cytoplasm</keyword>
<evidence type="ECO:0000313" key="4">
    <source>
        <dbReference type="EMBL" id="CAG9317819.1"/>
    </source>
</evidence>
<reference evidence="4" key="1">
    <citation type="submission" date="2021-09" db="EMBL/GenBank/DDBJ databases">
        <authorList>
            <consortium name="AG Swart"/>
            <person name="Singh M."/>
            <person name="Singh A."/>
            <person name="Seah K."/>
            <person name="Emmerich C."/>
        </authorList>
    </citation>
    <scope>NUCLEOTIDE SEQUENCE</scope>
    <source>
        <strain evidence="4">ATCC30299</strain>
    </source>
</reference>
<dbReference type="GO" id="GO:0071233">
    <property type="term" value="P:cellular response to L-leucine"/>
    <property type="evidence" value="ECO:0007669"/>
    <property type="project" value="TreeGrafter"/>
</dbReference>
<evidence type="ECO:0000256" key="1">
    <source>
        <dbReference type="ARBA" id="ARBA00004496"/>
    </source>
</evidence>
<proteinExistence type="inferred from homology"/>
<evidence type="ECO:0000256" key="3">
    <source>
        <dbReference type="ARBA" id="ARBA00022490"/>
    </source>
</evidence>
<dbReference type="InterPro" id="IPR029032">
    <property type="entry name" value="AhpD-like"/>
</dbReference>